<evidence type="ECO:0000313" key="10">
    <source>
        <dbReference type="EMBL" id="GFO84422.1"/>
    </source>
</evidence>
<keyword evidence="3" id="KW-0813">Transport</keyword>
<comment type="caution">
    <text evidence="10">The sequence shown here is derived from an EMBL/GenBank/DDBJ whole genome shotgun (WGS) entry which is preliminary data.</text>
</comment>
<keyword evidence="4 9" id="KW-0812">Transmembrane</keyword>
<evidence type="ECO:0000256" key="5">
    <source>
        <dbReference type="ARBA" id="ARBA00022989"/>
    </source>
</evidence>
<feature type="transmembrane region" description="Helical" evidence="9">
    <location>
        <begin position="479"/>
        <end position="497"/>
    </location>
</feature>
<dbReference type="Pfam" id="PF01496">
    <property type="entry name" value="V_ATPase_I"/>
    <property type="match status" value="1"/>
</dbReference>
<dbReference type="GO" id="GO:0046961">
    <property type="term" value="F:proton-transporting ATPase activity, rotational mechanism"/>
    <property type="evidence" value="ECO:0007669"/>
    <property type="project" value="InterPro"/>
</dbReference>
<feature type="transmembrane region" description="Helical" evidence="9">
    <location>
        <begin position="596"/>
        <end position="619"/>
    </location>
</feature>
<evidence type="ECO:0000256" key="8">
    <source>
        <dbReference type="SAM" id="Coils"/>
    </source>
</evidence>
<reference evidence="10" key="1">
    <citation type="submission" date="2020-06" db="EMBL/GenBank/DDBJ databases">
        <title>Characterization of fructooligosaccharide metabolism and fructooligosaccharide-degrading enzymes in human commensal butyrate producers.</title>
        <authorList>
            <person name="Tanno H."/>
            <person name="Fujii T."/>
            <person name="Hirano K."/>
            <person name="Maeno S."/>
            <person name="Tonozuka T."/>
            <person name="Sakamoto M."/>
            <person name="Ohkuma M."/>
            <person name="Tochio T."/>
            <person name="Endo A."/>
        </authorList>
    </citation>
    <scope>NUCLEOTIDE SEQUENCE</scope>
    <source>
        <strain evidence="10">JCM 17466</strain>
    </source>
</reference>
<dbReference type="PANTHER" id="PTHR11629">
    <property type="entry name" value="VACUOLAR PROTON ATPASES"/>
    <property type="match status" value="1"/>
</dbReference>
<name>A0A916Q514_9FIRM</name>
<protein>
    <submittedName>
        <fullName evidence="10">V-type ATP synthase subunit I</fullName>
    </submittedName>
</protein>
<dbReference type="EMBL" id="BLYI01000023">
    <property type="protein sequence ID" value="GFO84422.1"/>
    <property type="molecule type" value="Genomic_DNA"/>
</dbReference>
<feature type="coiled-coil region" evidence="8">
    <location>
        <begin position="91"/>
        <end position="118"/>
    </location>
</feature>
<gene>
    <name evidence="10" type="ORF">ANBU17_07690</name>
</gene>
<feature type="transmembrane region" description="Helical" evidence="9">
    <location>
        <begin position="503"/>
        <end position="520"/>
    </location>
</feature>
<dbReference type="GO" id="GO:0016471">
    <property type="term" value="C:vacuolar proton-transporting V-type ATPase complex"/>
    <property type="evidence" value="ECO:0007669"/>
    <property type="project" value="TreeGrafter"/>
</dbReference>
<accession>A0A916Q514</accession>
<keyword evidence="6" id="KW-0406">Ion transport</keyword>
<evidence type="ECO:0000256" key="9">
    <source>
        <dbReference type="SAM" id="Phobius"/>
    </source>
</evidence>
<organism evidence="10 11">
    <name type="scientific">Anaerostipes butyraticus</name>
    <dbReference type="NCBI Taxonomy" id="645466"/>
    <lineage>
        <taxon>Bacteria</taxon>
        <taxon>Bacillati</taxon>
        <taxon>Bacillota</taxon>
        <taxon>Clostridia</taxon>
        <taxon>Lachnospirales</taxon>
        <taxon>Lachnospiraceae</taxon>
        <taxon>Anaerostipes</taxon>
    </lineage>
</organism>
<evidence type="ECO:0000256" key="2">
    <source>
        <dbReference type="ARBA" id="ARBA00009904"/>
    </source>
</evidence>
<dbReference type="GO" id="GO:0007035">
    <property type="term" value="P:vacuolar acidification"/>
    <property type="evidence" value="ECO:0007669"/>
    <property type="project" value="TreeGrafter"/>
</dbReference>
<feature type="transmembrane region" description="Helical" evidence="9">
    <location>
        <begin position="388"/>
        <end position="412"/>
    </location>
</feature>
<proteinExistence type="inferred from homology"/>
<comment type="similarity">
    <text evidence="2">Belongs to the V-ATPase 116 kDa subunit family.</text>
</comment>
<evidence type="ECO:0000256" key="7">
    <source>
        <dbReference type="ARBA" id="ARBA00023136"/>
    </source>
</evidence>
<keyword evidence="8" id="KW-0175">Coiled coil</keyword>
<feature type="transmembrane region" description="Helical" evidence="9">
    <location>
        <begin position="564"/>
        <end position="584"/>
    </location>
</feature>
<keyword evidence="5 9" id="KW-1133">Transmembrane helix</keyword>
<evidence type="ECO:0000256" key="3">
    <source>
        <dbReference type="ARBA" id="ARBA00022448"/>
    </source>
</evidence>
<keyword evidence="7 9" id="KW-0472">Membrane</keyword>
<evidence type="ECO:0000256" key="1">
    <source>
        <dbReference type="ARBA" id="ARBA00004141"/>
    </source>
</evidence>
<comment type="subcellular location">
    <subcellularLocation>
        <location evidence="1">Membrane</location>
        <topology evidence="1">Multi-pass membrane protein</topology>
    </subcellularLocation>
</comment>
<evidence type="ECO:0000313" key="11">
    <source>
        <dbReference type="Proteomes" id="UP000613208"/>
    </source>
</evidence>
<dbReference type="PANTHER" id="PTHR11629:SF63">
    <property type="entry name" value="V-TYPE PROTON ATPASE SUBUNIT A"/>
    <property type="match status" value="1"/>
</dbReference>
<dbReference type="Proteomes" id="UP000613208">
    <property type="component" value="Unassembled WGS sequence"/>
</dbReference>
<evidence type="ECO:0000256" key="6">
    <source>
        <dbReference type="ARBA" id="ARBA00023065"/>
    </source>
</evidence>
<dbReference type="GO" id="GO:0051117">
    <property type="term" value="F:ATPase binding"/>
    <property type="evidence" value="ECO:0007669"/>
    <property type="project" value="TreeGrafter"/>
</dbReference>
<evidence type="ECO:0000256" key="4">
    <source>
        <dbReference type="ARBA" id="ARBA00022692"/>
    </source>
</evidence>
<keyword evidence="11" id="KW-1185">Reference proteome</keyword>
<feature type="transmembrane region" description="Helical" evidence="9">
    <location>
        <begin position="432"/>
        <end position="458"/>
    </location>
</feature>
<dbReference type="AlphaFoldDB" id="A0A916Q514"/>
<dbReference type="RefSeq" id="WP_201310168.1">
    <property type="nucleotide sequence ID" value="NZ_BLYI01000023.1"/>
</dbReference>
<sequence length="650" mass="74096">MIVKMKFLSISGPRTDIDRVTSRYLSKYEMQLENAITELKTTDNLLPFMDLNPYKEPLAKAEQYAAMLPDQTVPMDTSLSADEMIDLIRNLNHDYLDMKAKEEKIKKAKEEIMEKLHQMEPFQSLELNVKEVMRYRYMIVRFGRVSLDYFHKLEKYLFDDLNAVFLEGSRDENYVYGCYFAAHKESGKVDSVFKSLHFERIRLPEDYDGVPAAVCREMRHQIELLDQQTEDIRKKVGGFLEGQAAKILGAKYKLEELSNNFDVRKMAARVENEEQEDYYILCGWMSEKDVAAFIEETKDDDRITIVEEEGREKFFGDPPTKLKNPRFFQPFEMFVRMYGLPAHDEMDPTIFVALTYTFIFGAMFGDAGQGLCLFVLGGLIYLKKKISLAGIISIAGIFSTFFGFMFGSFFGFEGTIIKPIWLSPMHAMMKLPFLGQLNTVFIVAVAFGMGLILLAMVFQIINAWKRGDKGNMLFSPNGVAGLVFYGFLVITIVLYMTGHKTPGNIMMVIFLGVPILLFVFKEPLGQLIQGKKASLDEGVGMFLIQGFFELFETMLSFFSNTISFVRVGAFAVSHAAMMEVVLMLGGITDGAGNPNWIIIVFGNILVCALEGLVVGIQVLRLEYYEMFSRFYQGSGREFHPYNNHAKKSIN</sequence>
<dbReference type="GO" id="GO:0033179">
    <property type="term" value="C:proton-transporting V-type ATPase, V0 domain"/>
    <property type="evidence" value="ECO:0007669"/>
    <property type="project" value="InterPro"/>
</dbReference>
<feature type="transmembrane region" description="Helical" evidence="9">
    <location>
        <begin position="350"/>
        <end position="376"/>
    </location>
</feature>
<dbReference type="InterPro" id="IPR002490">
    <property type="entry name" value="V-ATPase_116kDa_su"/>
</dbReference>